<accession>A0A146JWC1</accession>
<evidence type="ECO:0000313" key="1">
    <source>
        <dbReference type="EMBL" id="JAP88707.1"/>
    </source>
</evidence>
<sequence length="312" mass="37102">QCFKNNIFGIDSMDKTSFYFLDNRQQANFELKINVTDLQVGNEININLGQRNSVLIKQLDNKILVKYSDQTCEFEAINQKFNMKITFKSQQIYIKVNNATKILFSADQTQKIQNVTVFGCNLIYLNLSFETGENINVYNEDSNQIAVESKYRYFTTPYSQLARNLQNLLFIYFAKEQVNVSEIMNWFMSNDIDLNQTFKDYFEDLMNKENITKEEFQQFSQYQFDSYYLDINRFIKHDFVDMLESESKHIKYLQQKWEKEDVFTIINRILGINNTQVDIVQQHFQIVENYIDQIILILPQTKTSSKDISLIY</sequence>
<gene>
    <name evidence="1" type="ORF">TPC1_31798</name>
</gene>
<proteinExistence type="predicted"/>
<dbReference type="AlphaFoldDB" id="A0A146JWC1"/>
<dbReference type="EMBL" id="GDID01007899">
    <property type="protein sequence ID" value="JAP88707.1"/>
    <property type="molecule type" value="Transcribed_RNA"/>
</dbReference>
<protein>
    <submittedName>
        <fullName evidence="1">Uncharacterized protein</fullName>
    </submittedName>
</protein>
<reference evidence="1" key="1">
    <citation type="submission" date="2015-07" db="EMBL/GenBank/DDBJ databases">
        <title>Adaptation to a free-living lifestyle via gene acquisitions in the diplomonad Trepomonas sp. PC1.</title>
        <authorList>
            <person name="Xu F."/>
            <person name="Jerlstrom-Hultqvist J."/>
            <person name="Kolisko M."/>
            <person name="Simpson A.G.B."/>
            <person name="Roger A.J."/>
            <person name="Svard S.G."/>
            <person name="Andersson J.O."/>
        </authorList>
    </citation>
    <scope>NUCLEOTIDE SEQUENCE</scope>
    <source>
        <strain evidence="1">PC1</strain>
    </source>
</reference>
<feature type="non-terminal residue" evidence="1">
    <location>
        <position position="312"/>
    </location>
</feature>
<organism evidence="1">
    <name type="scientific">Trepomonas sp. PC1</name>
    <dbReference type="NCBI Taxonomy" id="1076344"/>
    <lineage>
        <taxon>Eukaryota</taxon>
        <taxon>Metamonada</taxon>
        <taxon>Diplomonadida</taxon>
        <taxon>Hexamitidae</taxon>
        <taxon>Hexamitinae</taxon>
        <taxon>Trepomonas</taxon>
    </lineage>
</organism>
<feature type="non-terminal residue" evidence="1">
    <location>
        <position position="1"/>
    </location>
</feature>
<name>A0A146JWC1_9EUKA</name>